<accession>A0ACB7ZZA6</accession>
<dbReference type="EMBL" id="MU268012">
    <property type="protein sequence ID" value="KAH7906489.1"/>
    <property type="molecule type" value="Genomic_DNA"/>
</dbReference>
<sequence>MASSTPTPERADELGANLASVNAQIDKAVSDFNLPRRPQLLAVSKEKPASDVRALYDAGHRDFGENRVDLMAEKASKLPSDIRWHFIGAQPKGKELAKIPNLYAVQTITSTKVANELNKALLAANELNNTASPARPPLNVYIQVNTSREAEKKGLEPLLLSGPASSTPTPPVSTVAPQDTPLAQLAIHIITKCPHLRLLGLMTIGSLAESVKAGAAAESNSGDAALNADFETLKETRTVLEGALHAAGVTSTGSGVLQTGQGVSPSVSPDGNGASSDGNGISSIPWGENGRLLLSMGMSTDYIAAVHAGSDVVRVGTAIFGARPPRVVKETPATTG</sequence>
<keyword evidence="2" id="KW-1185">Reference proteome</keyword>
<proteinExistence type="predicted"/>
<protein>
    <submittedName>
        <fullName evidence="1">Uncharacterized protein</fullName>
    </submittedName>
</protein>
<reference evidence="1" key="1">
    <citation type="journal article" date="2021" name="New Phytol.">
        <title>Evolutionary innovations through gain and loss of genes in the ectomycorrhizal Boletales.</title>
        <authorList>
            <person name="Wu G."/>
            <person name="Miyauchi S."/>
            <person name="Morin E."/>
            <person name="Kuo A."/>
            <person name="Drula E."/>
            <person name="Varga T."/>
            <person name="Kohler A."/>
            <person name="Feng B."/>
            <person name="Cao Y."/>
            <person name="Lipzen A."/>
            <person name="Daum C."/>
            <person name="Hundley H."/>
            <person name="Pangilinan J."/>
            <person name="Johnson J."/>
            <person name="Barry K."/>
            <person name="LaButti K."/>
            <person name="Ng V."/>
            <person name="Ahrendt S."/>
            <person name="Min B."/>
            <person name="Choi I.G."/>
            <person name="Park H."/>
            <person name="Plett J.M."/>
            <person name="Magnuson J."/>
            <person name="Spatafora J.W."/>
            <person name="Nagy L.G."/>
            <person name="Henrissat B."/>
            <person name="Grigoriev I.V."/>
            <person name="Yang Z.L."/>
            <person name="Xu J."/>
            <person name="Martin F.M."/>
        </authorList>
    </citation>
    <scope>NUCLEOTIDE SEQUENCE</scope>
    <source>
        <strain evidence="1">ATCC 28755</strain>
    </source>
</reference>
<evidence type="ECO:0000313" key="2">
    <source>
        <dbReference type="Proteomes" id="UP000790377"/>
    </source>
</evidence>
<organism evidence="1 2">
    <name type="scientific">Hygrophoropsis aurantiaca</name>
    <dbReference type="NCBI Taxonomy" id="72124"/>
    <lineage>
        <taxon>Eukaryota</taxon>
        <taxon>Fungi</taxon>
        <taxon>Dikarya</taxon>
        <taxon>Basidiomycota</taxon>
        <taxon>Agaricomycotina</taxon>
        <taxon>Agaricomycetes</taxon>
        <taxon>Agaricomycetidae</taxon>
        <taxon>Boletales</taxon>
        <taxon>Coniophorineae</taxon>
        <taxon>Hygrophoropsidaceae</taxon>
        <taxon>Hygrophoropsis</taxon>
    </lineage>
</organism>
<dbReference type="Proteomes" id="UP000790377">
    <property type="component" value="Unassembled WGS sequence"/>
</dbReference>
<name>A0ACB7ZZA6_9AGAM</name>
<gene>
    <name evidence="1" type="ORF">BJ138DRAFT_628132</name>
</gene>
<comment type="caution">
    <text evidence="1">The sequence shown here is derived from an EMBL/GenBank/DDBJ whole genome shotgun (WGS) entry which is preliminary data.</text>
</comment>
<evidence type="ECO:0000313" key="1">
    <source>
        <dbReference type="EMBL" id="KAH7906489.1"/>
    </source>
</evidence>